<evidence type="ECO:0000313" key="5">
    <source>
        <dbReference type="Proteomes" id="UP000248314"/>
    </source>
</evidence>
<evidence type="ECO:0000259" key="3">
    <source>
        <dbReference type="Pfam" id="PF12850"/>
    </source>
</evidence>
<organism evidence="4 5">
    <name type="scientific">Hoylesella shahii DSM 15611 = JCM 12083</name>
    <dbReference type="NCBI Taxonomy" id="1122991"/>
    <lineage>
        <taxon>Bacteria</taxon>
        <taxon>Pseudomonadati</taxon>
        <taxon>Bacteroidota</taxon>
        <taxon>Bacteroidia</taxon>
        <taxon>Bacteroidales</taxon>
        <taxon>Prevotellaceae</taxon>
        <taxon>Hoylesella</taxon>
    </lineage>
</organism>
<dbReference type="GeneID" id="84899168"/>
<dbReference type="GO" id="GO:0016791">
    <property type="term" value="F:phosphatase activity"/>
    <property type="evidence" value="ECO:0007669"/>
    <property type="project" value="TreeGrafter"/>
</dbReference>
<dbReference type="EC" id="3.1.4.-" evidence="2"/>
<keyword evidence="5" id="KW-1185">Reference proteome</keyword>
<comment type="similarity">
    <text evidence="1 2">Belongs to the metallophosphoesterase superfamily. YfcE family.</text>
</comment>
<dbReference type="PANTHER" id="PTHR42850:SF2">
    <property type="entry name" value="BLL5683 PROTEIN"/>
    <property type="match status" value="1"/>
</dbReference>
<evidence type="ECO:0000256" key="1">
    <source>
        <dbReference type="ARBA" id="ARBA00008950"/>
    </source>
</evidence>
<keyword evidence="2" id="KW-0479">Metal-binding</keyword>
<sequence length="181" mass="20188">MKYLLISDIHGCLPALERALQFYNEQKCDMLCVLGDIINYGPRNQLPEGLDPKGVVDRLNAMADDIVAIRGNCESEVDQMLLNFPIMADYLLLVDGGKRLILTHGHLYNKECRPVGKCDALFYGHTHLWELTRTPQGVVCNLGSITFPKGGNPPTFATYEDGVINVYQTDGTLLQTMNLNE</sequence>
<dbReference type="GO" id="GO:0046872">
    <property type="term" value="F:metal ion binding"/>
    <property type="evidence" value="ECO:0007669"/>
    <property type="project" value="UniProtKB-KW"/>
</dbReference>
<dbReference type="Pfam" id="PF12850">
    <property type="entry name" value="Metallophos_2"/>
    <property type="match status" value="1"/>
</dbReference>
<accession>A0A318HXD1</accession>
<dbReference type="PANTHER" id="PTHR42850">
    <property type="entry name" value="METALLOPHOSPHOESTERASE"/>
    <property type="match status" value="1"/>
</dbReference>
<dbReference type="Gene3D" id="3.60.21.10">
    <property type="match status" value="1"/>
</dbReference>
<dbReference type="NCBIfam" id="NF006988">
    <property type="entry name" value="PRK09453.1"/>
    <property type="match status" value="1"/>
</dbReference>
<proteinExistence type="inferred from homology"/>
<reference evidence="4 5" key="1">
    <citation type="submission" date="2018-05" db="EMBL/GenBank/DDBJ databases">
        <title>Genomic Encyclopedia of Type Strains, Phase I: the one thousand microbial genomes (KMG-I) project.</title>
        <authorList>
            <person name="Kyrpides N."/>
        </authorList>
    </citation>
    <scope>NUCLEOTIDE SEQUENCE [LARGE SCALE GENOMIC DNA]</scope>
    <source>
        <strain evidence="4 5">DSM 15611</strain>
    </source>
</reference>
<feature type="domain" description="Calcineurin-like phosphoesterase" evidence="3">
    <location>
        <begin position="1"/>
        <end position="159"/>
    </location>
</feature>
<dbReference type="RefSeq" id="WP_110370299.1">
    <property type="nucleotide sequence ID" value="NZ_QJJX01000020.1"/>
</dbReference>
<dbReference type="InterPro" id="IPR000979">
    <property type="entry name" value="Phosphodiesterase_MJ0936/Vps29"/>
</dbReference>
<evidence type="ECO:0000313" key="4">
    <source>
        <dbReference type="EMBL" id="PXX21340.1"/>
    </source>
</evidence>
<evidence type="ECO:0000256" key="2">
    <source>
        <dbReference type="RuleBase" id="RU362039"/>
    </source>
</evidence>
<dbReference type="NCBIfam" id="TIGR00040">
    <property type="entry name" value="yfcE"/>
    <property type="match status" value="1"/>
</dbReference>
<dbReference type="GO" id="GO:0005737">
    <property type="term" value="C:cytoplasm"/>
    <property type="evidence" value="ECO:0007669"/>
    <property type="project" value="TreeGrafter"/>
</dbReference>
<dbReference type="SUPFAM" id="SSF56300">
    <property type="entry name" value="Metallo-dependent phosphatases"/>
    <property type="match status" value="1"/>
</dbReference>
<comment type="caution">
    <text evidence="4">The sequence shown here is derived from an EMBL/GenBank/DDBJ whole genome shotgun (WGS) entry which is preliminary data.</text>
</comment>
<dbReference type="InterPro" id="IPR050126">
    <property type="entry name" value="Ap4A_hydrolase"/>
</dbReference>
<protein>
    <recommendedName>
        <fullName evidence="2">Phosphoesterase</fullName>
        <ecNumber evidence="2">3.1.4.-</ecNumber>
    </recommendedName>
</protein>
<dbReference type="Proteomes" id="UP000248314">
    <property type="component" value="Unassembled WGS sequence"/>
</dbReference>
<dbReference type="InterPro" id="IPR024654">
    <property type="entry name" value="Calcineurin-like_PHP_lpxH"/>
</dbReference>
<dbReference type="STRING" id="1122991.GCA_000613445_01857"/>
<name>A0A318HXD1_9BACT</name>
<dbReference type="InterPro" id="IPR029052">
    <property type="entry name" value="Metallo-depent_PP-like"/>
</dbReference>
<comment type="cofactor">
    <cofactor evidence="2">
        <name>a divalent metal cation</name>
        <dbReference type="ChEBI" id="CHEBI:60240"/>
    </cofactor>
</comment>
<gene>
    <name evidence="4" type="ORF">EJ73_01745</name>
</gene>
<dbReference type="AlphaFoldDB" id="A0A318HXD1"/>
<dbReference type="EMBL" id="QJJX01000020">
    <property type="protein sequence ID" value="PXX21340.1"/>
    <property type="molecule type" value="Genomic_DNA"/>
</dbReference>